<evidence type="ECO:0000256" key="2">
    <source>
        <dbReference type="ARBA" id="ARBA00005417"/>
    </source>
</evidence>
<evidence type="ECO:0000313" key="11">
    <source>
        <dbReference type="EMBL" id="QGS52378.1"/>
    </source>
</evidence>
<keyword evidence="12" id="KW-1185">Reference proteome</keyword>
<feature type="transmembrane region" description="Helical" evidence="8">
    <location>
        <begin position="12"/>
        <end position="34"/>
    </location>
</feature>
<evidence type="ECO:0000256" key="4">
    <source>
        <dbReference type="ARBA" id="ARBA00022741"/>
    </source>
</evidence>
<accession>A0A6I6CDJ3</accession>
<dbReference type="AlphaFoldDB" id="A0A6I6CDJ3"/>
<feature type="transmembrane region" description="Helical" evidence="8">
    <location>
        <begin position="54"/>
        <end position="78"/>
    </location>
</feature>
<dbReference type="PROSITE" id="PS50929">
    <property type="entry name" value="ABC_TM1F"/>
    <property type="match status" value="1"/>
</dbReference>
<evidence type="ECO:0000256" key="3">
    <source>
        <dbReference type="ARBA" id="ARBA00022692"/>
    </source>
</evidence>
<evidence type="ECO:0000313" key="12">
    <source>
        <dbReference type="Proteomes" id="UP000424468"/>
    </source>
</evidence>
<dbReference type="GO" id="GO:0005886">
    <property type="term" value="C:plasma membrane"/>
    <property type="evidence" value="ECO:0007669"/>
    <property type="project" value="UniProtKB-SubCell"/>
</dbReference>
<evidence type="ECO:0000259" key="10">
    <source>
        <dbReference type="PROSITE" id="PS50929"/>
    </source>
</evidence>
<dbReference type="Gene3D" id="3.40.50.300">
    <property type="entry name" value="P-loop containing nucleotide triphosphate hydrolases"/>
    <property type="match status" value="1"/>
</dbReference>
<dbReference type="PANTHER" id="PTHR24221">
    <property type="entry name" value="ATP-BINDING CASSETTE SUB-FAMILY B"/>
    <property type="match status" value="1"/>
</dbReference>
<dbReference type="GO" id="GO:0140359">
    <property type="term" value="F:ABC-type transporter activity"/>
    <property type="evidence" value="ECO:0007669"/>
    <property type="project" value="InterPro"/>
</dbReference>
<evidence type="ECO:0000259" key="9">
    <source>
        <dbReference type="PROSITE" id="PS50893"/>
    </source>
</evidence>
<evidence type="ECO:0000256" key="5">
    <source>
        <dbReference type="ARBA" id="ARBA00022840"/>
    </source>
</evidence>
<keyword evidence="3 8" id="KW-0812">Transmembrane</keyword>
<evidence type="ECO:0000256" key="1">
    <source>
        <dbReference type="ARBA" id="ARBA00004651"/>
    </source>
</evidence>
<keyword evidence="6 8" id="KW-1133">Transmembrane helix</keyword>
<reference evidence="11 12" key="1">
    <citation type="submission" date="2019-11" db="EMBL/GenBank/DDBJ databases">
        <title>Complete genome sequence of Spiroplasma tabanidicola TAUS-1 (DSM 22603).</title>
        <authorList>
            <person name="Huang C.-T."/>
            <person name="Lin Y.-C."/>
            <person name="Kuo C.-H."/>
        </authorList>
    </citation>
    <scope>NUCLEOTIDE SEQUENCE [LARGE SCALE GENOMIC DNA]</scope>
    <source>
        <strain evidence="11 12">TAUS-1</strain>
    </source>
</reference>
<feature type="domain" description="ABC transmembrane type-1" evidence="10">
    <location>
        <begin position="13"/>
        <end position="297"/>
    </location>
</feature>
<comment type="similarity">
    <text evidence="2">Belongs to the ABC transporter superfamily.</text>
</comment>
<dbReference type="RefSeq" id="WP_156007299.1">
    <property type="nucleotide sequence ID" value="NZ_CP046276.1"/>
</dbReference>
<dbReference type="Pfam" id="PF00005">
    <property type="entry name" value="ABC_tran"/>
    <property type="match status" value="1"/>
</dbReference>
<dbReference type="GO" id="GO:0016887">
    <property type="term" value="F:ATP hydrolysis activity"/>
    <property type="evidence" value="ECO:0007669"/>
    <property type="project" value="InterPro"/>
</dbReference>
<dbReference type="PANTHER" id="PTHR24221:SF654">
    <property type="entry name" value="ATP-BINDING CASSETTE SUB-FAMILY B MEMBER 6"/>
    <property type="match status" value="1"/>
</dbReference>
<organism evidence="11 12">
    <name type="scientific">Spiroplasma tabanidicola</name>
    <dbReference type="NCBI Taxonomy" id="324079"/>
    <lineage>
        <taxon>Bacteria</taxon>
        <taxon>Bacillati</taxon>
        <taxon>Mycoplasmatota</taxon>
        <taxon>Mollicutes</taxon>
        <taxon>Entomoplasmatales</taxon>
        <taxon>Spiroplasmataceae</taxon>
        <taxon>Spiroplasma</taxon>
    </lineage>
</organism>
<protein>
    <submittedName>
        <fullName evidence="11">ABC transporter ATP-binding protein</fullName>
    </submittedName>
</protein>
<keyword evidence="7 8" id="KW-0472">Membrane</keyword>
<dbReference type="InterPro" id="IPR027417">
    <property type="entry name" value="P-loop_NTPase"/>
</dbReference>
<dbReference type="GO" id="GO:0005524">
    <property type="term" value="F:ATP binding"/>
    <property type="evidence" value="ECO:0007669"/>
    <property type="project" value="UniProtKB-KW"/>
</dbReference>
<dbReference type="Proteomes" id="UP000424468">
    <property type="component" value="Chromosome"/>
</dbReference>
<dbReference type="CDD" id="cd03228">
    <property type="entry name" value="ABCC_MRP_Like"/>
    <property type="match status" value="1"/>
</dbReference>
<dbReference type="PROSITE" id="PS00211">
    <property type="entry name" value="ABC_TRANSPORTER_1"/>
    <property type="match status" value="1"/>
</dbReference>
<comment type="subcellular location">
    <subcellularLocation>
        <location evidence="1">Cell membrane</location>
        <topology evidence="1">Multi-pass membrane protein</topology>
    </subcellularLocation>
</comment>
<feature type="transmembrane region" description="Helical" evidence="8">
    <location>
        <begin position="159"/>
        <end position="176"/>
    </location>
</feature>
<dbReference type="SUPFAM" id="SSF90123">
    <property type="entry name" value="ABC transporter transmembrane region"/>
    <property type="match status" value="1"/>
</dbReference>
<name>A0A6I6CDJ3_9MOLU</name>
<gene>
    <name evidence="11" type="ORF">STABA_v1c10300</name>
</gene>
<dbReference type="InterPro" id="IPR039421">
    <property type="entry name" value="Type_1_exporter"/>
</dbReference>
<dbReference type="InterPro" id="IPR036640">
    <property type="entry name" value="ABC1_TM_sf"/>
</dbReference>
<evidence type="ECO:0000256" key="6">
    <source>
        <dbReference type="ARBA" id="ARBA00022989"/>
    </source>
</evidence>
<dbReference type="GO" id="GO:0034040">
    <property type="term" value="F:ATPase-coupled lipid transmembrane transporter activity"/>
    <property type="evidence" value="ECO:0007669"/>
    <property type="project" value="TreeGrafter"/>
</dbReference>
<dbReference type="KEGG" id="stab:STABA_v1c10300"/>
<dbReference type="InterPro" id="IPR017871">
    <property type="entry name" value="ABC_transporter-like_CS"/>
</dbReference>
<proteinExistence type="inferred from homology"/>
<dbReference type="InterPro" id="IPR011527">
    <property type="entry name" value="ABC1_TM_dom"/>
</dbReference>
<dbReference type="EMBL" id="CP046276">
    <property type="protein sequence ID" value="QGS52378.1"/>
    <property type="molecule type" value="Genomic_DNA"/>
</dbReference>
<dbReference type="Pfam" id="PF00664">
    <property type="entry name" value="ABC_membrane"/>
    <property type="match status" value="1"/>
</dbReference>
<dbReference type="InterPro" id="IPR003439">
    <property type="entry name" value="ABC_transporter-like_ATP-bd"/>
</dbReference>
<feature type="transmembrane region" description="Helical" evidence="8">
    <location>
        <begin position="236"/>
        <end position="263"/>
    </location>
</feature>
<feature type="transmembrane region" description="Helical" evidence="8">
    <location>
        <begin position="132"/>
        <end position="153"/>
    </location>
</feature>
<keyword evidence="4" id="KW-0547">Nucleotide-binding</keyword>
<dbReference type="SUPFAM" id="SSF52540">
    <property type="entry name" value="P-loop containing nucleoside triphosphate hydrolases"/>
    <property type="match status" value="1"/>
</dbReference>
<dbReference type="PROSITE" id="PS50893">
    <property type="entry name" value="ABC_TRANSPORTER_2"/>
    <property type="match status" value="1"/>
</dbReference>
<sequence length="528" mass="59714">MGKVVRKYWVGFLFSMLLKVVGEVIFIGSNYFSYIIFNKAISENAKLTDIWLQIVFAFVATLGSLTITYLSNILNSYVGYKMKMRFKDVVSYKINSMTDEEIEKYKKGELLSWYENDAPAIYLALDAKLIKIWHNITMCIVSISLLFIFVHWIVGVTAIIGGILIIFVPVFFGGITSKKQQELMIKNGELTQGIENLVNGYSEFAFRNKKSLFVKLTQGFSNKVENTKIKIEGLNFITSLLIGIFQVILQQGVFVGAGILYYLGYVEPGAMLVSISFSAYFMQGFGGLINNIETAIKGKKIIKKFSPVVFDKDFEGKDIFFEELAIKGLNYSVENKQIFKDFNSIINANKKYLVVGESGKGKTTLFRIIFGIIKNYSGDLEINKNINYKNLAPEDLKHLYSYLPQEPSVFNDTLRNNISLWDESISDEKIIDALKKVNLSKVLEENGLDGVINFESKNLSGGELQRVAIARAIVEDKQVMIMDEITASLDKENRESIENLIGSLNKTILYISHTTDADNKNFDQVIKL</sequence>
<dbReference type="Gene3D" id="1.20.1560.10">
    <property type="entry name" value="ABC transporter type 1, transmembrane domain"/>
    <property type="match status" value="1"/>
</dbReference>
<dbReference type="InterPro" id="IPR003593">
    <property type="entry name" value="AAA+_ATPase"/>
</dbReference>
<dbReference type="OrthoDB" id="397513at2"/>
<feature type="domain" description="ABC transporter" evidence="9">
    <location>
        <begin position="324"/>
        <end position="528"/>
    </location>
</feature>
<dbReference type="SMART" id="SM00382">
    <property type="entry name" value="AAA"/>
    <property type="match status" value="1"/>
</dbReference>
<evidence type="ECO:0000256" key="7">
    <source>
        <dbReference type="ARBA" id="ARBA00023136"/>
    </source>
</evidence>
<evidence type="ECO:0000256" key="8">
    <source>
        <dbReference type="SAM" id="Phobius"/>
    </source>
</evidence>
<feature type="transmembrane region" description="Helical" evidence="8">
    <location>
        <begin position="269"/>
        <end position="289"/>
    </location>
</feature>
<keyword evidence="5 11" id="KW-0067">ATP-binding</keyword>